<sequence length="29" mass="3314">MINALGQAYPPEFTIKLYCDQDCHQELTA</sequence>
<dbReference type="AlphaFoldDB" id="W6AMN7"/>
<organism evidence="1 2">
    <name type="scientific">Spiroplasma mirum ATCC 29335</name>
    <dbReference type="NCBI Taxonomy" id="838561"/>
    <lineage>
        <taxon>Bacteria</taxon>
        <taxon>Bacillati</taxon>
        <taxon>Mycoplasmatota</taxon>
        <taxon>Mollicutes</taxon>
        <taxon>Entomoplasmatales</taxon>
        <taxon>Spiroplasmataceae</taxon>
        <taxon>Spiroplasma</taxon>
    </lineage>
</organism>
<dbReference type="HOGENOM" id="CLU_3410233_0_0_14"/>
<reference evidence="1 2" key="1">
    <citation type="submission" date="2013-09" db="EMBL/GenBank/DDBJ databases">
        <title>Complete genome sequence of Spiroplasma mirum suckling mouse cataract agent.</title>
        <authorList>
            <person name="Landry C.A."/>
            <person name="Bastian F.O."/>
            <person name="Thune R.L."/>
        </authorList>
    </citation>
    <scope>NUCLEOTIDE SEQUENCE [LARGE SCALE GENOMIC DNA]</scope>
    <source>
        <strain evidence="1 2">SMCA</strain>
    </source>
</reference>
<protein>
    <submittedName>
        <fullName evidence="1">Uncharacterized protein</fullName>
    </submittedName>
</protein>
<dbReference type="PATRIC" id="fig|838561.3.peg.1087"/>
<dbReference type="STRING" id="838561.P344_05695"/>
<proteinExistence type="predicted"/>
<evidence type="ECO:0000313" key="1">
    <source>
        <dbReference type="EMBL" id="AHI58447.1"/>
    </source>
</evidence>
<accession>W6AMN7</accession>
<name>W6AMN7_9MOLU</name>
<evidence type="ECO:0000313" key="2">
    <source>
        <dbReference type="Proteomes" id="UP000019260"/>
    </source>
</evidence>
<gene>
    <name evidence="1" type="ORF">P344_05695</name>
</gene>
<dbReference type="EMBL" id="CP006720">
    <property type="protein sequence ID" value="AHI58447.1"/>
    <property type="molecule type" value="Genomic_DNA"/>
</dbReference>
<keyword evidence="2" id="KW-1185">Reference proteome</keyword>
<dbReference type="KEGG" id="smia:P344_05695"/>
<dbReference type="Proteomes" id="UP000019260">
    <property type="component" value="Chromosome"/>
</dbReference>